<evidence type="ECO:0000313" key="2">
    <source>
        <dbReference type="Proteomes" id="UP001652661"/>
    </source>
</evidence>
<proteinExistence type="predicted"/>
<name>A0A6P4HL24_DROKI</name>
<dbReference type="AlphaFoldDB" id="A0A6P4HL24"/>
<feature type="compositionally biased region" description="Polar residues" evidence="1">
    <location>
        <begin position="21"/>
        <end position="31"/>
    </location>
</feature>
<evidence type="ECO:0000313" key="3">
    <source>
        <dbReference type="RefSeq" id="XP_017016377.1"/>
    </source>
</evidence>
<feature type="region of interest" description="Disordered" evidence="1">
    <location>
        <begin position="1"/>
        <end position="40"/>
    </location>
</feature>
<dbReference type="OrthoDB" id="1259151at2759"/>
<protein>
    <submittedName>
        <fullName evidence="3">Uncharacterized protein Wbp2 isoform X6</fullName>
    </submittedName>
</protein>
<gene>
    <name evidence="3" type="primary">Wbp2</name>
</gene>
<accession>A0A6P4HL24</accession>
<reference evidence="3" key="1">
    <citation type="submission" date="2025-08" db="UniProtKB">
        <authorList>
            <consortium name="RefSeq"/>
        </authorList>
    </citation>
    <scope>IDENTIFICATION</scope>
    <source>
        <strain evidence="3">14028-0561.14</strain>
        <tissue evidence="3">Whole fly</tissue>
    </source>
</reference>
<evidence type="ECO:0000256" key="1">
    <source>
        <dbReference type="SAM" id="MobiDB-lite"/>
    </source>
</evidence>
<dbReference type="RefSeq" id="XP_017016377.1">
    <property type="nucleotide sequence ID" value="XM_017160888.2"/>
</dbReference>
<sequence>MVFQHRRHSSRNSRVTDSSSPVSGSNSQAMDNSRAGPAVMSSHRPMALVVRPRIARQELRMCSRPRTTMDLRRMVVMVMCPVDSTRRDFSSRMVIRVEHHHQISSRRRLQGPLEELPLRESTLWASACRQECNKSKQTTVPQKAKPQQIPKKLRRQQVHIIPHITKADPVDREAVTCHLHIITCHPAMMMPRKSPTNYYSHNEKYKY</sequence>
<dbReference type="Proteomes" id="UP001652661">
    <property type="component" value="Chromosome 3L"/>
</dbReference>
<feature type="compositionally biased region" description="Basic residues" evidence="1">
    <location>
        <begin position="1"/>
        <end position="11"/>
    </location>
</feature>
<organism evidence="2 3">
    <name type="scientific">Drosophila kikkawai</name>
    <name type="common">Fruit fly</name>
    <dbReference type="NCBI Taxonomy" id="30033"/>
    <lineage>
        <taxon>Eukaryota</taxon>
        <taxon>Metazoa</taxon>
        <taxon>Ecdysozoa</taxon>
        <taxon>Arthropoda</taxon>
        <taxon>Hexapoda</taxon>
        <taxon>Insecta</taxon>
        <taxon>Pterygota</taxon>
        <taxon>Neoptera</taxon>
        <taxon>Endopterygota</taxon>
        <taxon>Diptera</taxon>
        <taxon>Brachycera</taxon>
        <taxon>Muscomorpha</taxon>
        <taxon>Ephydroidea</taxon>
        <taxon>Drosophilidae</taxon>
        <taxon>Drosophila</taxon>
        <taxon>Sophophora</taxon>
    </lineage>
</organism>
<keyword evidence="2" id="KW-1185">Reference proteome</keyword>